<organism evidence="2 3">
    <name type="scientific">Arachis duranensis</name>
    <name type="common">Wild peanut</name>
    <dbReference type="NCBI Taxonomy" id="130453"/>
    <lineage>
        <taxon>Eukaryota</taxon>
        <taxon>Viridiplantae</taxon>
        <taxon>Streptophyta</taxon>
        <taxon>Embryophyta</taxon>
        <taxon>Tracheophyta</taxon>
        <taxon>Spermatophyta</taxon>
        <taxon>Magnoliopsida</taxon>
        <taxon>eudicotyledons</taxon>
        <taxon>Gunneridae</taxon>
        <taxon>Pentapetalae</taxon>
        <taxon>rosids</taxon>
        <taxon>fabids</taxon>
        <taxon>Fabales</taxon>
        <taxon>Fabaceae</taxon>
        <taxon>Papilionoideae</taxon>
        <taxon>50 kb inversion clade</taxon>
        <taxon>dalbergioids sensu lato</taxon>
        <taxon>Dalbergieae</taxon>
        <taxon>Pterocarpus clade</taxon>
        <taxon>Arachis</taxon>
    </lineage>
</organism>
<evidence type="ECO:0000313" key="2">
    <source>
        <dbReference type="Proteomes" id="UP000515211"/>
    </source>
</evidence>
<dbReference type="Proteomes" id="UP000515211">
    <property type="component" value="Chromosome 6"/>
</dbReference>
<dbReference type="GeneID" id="110272987"/>
<dbReference type="KEGG" id="adu:110272987"/>
<feature type="region of interest" description="Disordered" evidence="1">
    <location>
        <begin position="1"/>
        <end position="29"/>
    </location>
</feature>
<gene>
    <name evidence="3" type="primary">LOC110272987</name>
</gene>
<evidence type="ECO:0000313" key="3">
    <source>
        <dbReference type="RefSeq" id="XP_020981454.1"/>
    </source>
</evidence>
<reference evidence="3" key="2">
    <citation type="submission" date="2025-08" db="UniProtKB">
        <authorList>
            <consortium name="RefSeq"/>
        </authorList>
    </citation>
    <scope>IDENTIFICATION</scope>
    <source>
        <tissue evidence="3">Whole plant</tissue>
    </source>
</reference>
<dbReference type="RefSeq" id="XP_020981454.1">
    <property type="nucleotide sequence ID" value="XM_021125795.1"/>
</dbReference>
<dbReference type="PANTHER" id="PTHR24559:SF429">
    <property type="entry name" value="RNA-DIRECTED DNA POLYMERASE HOMOLOG"/>
    <property type="match status" value="1"/>
</dbReference>
<dbReference type="AlphaFoldDB" id="A0A6P5M864"/>
<reference evidence="2" key="1">
    <citation type="journal article" date="2016" name="Nat. Genet.">
        <title>The genome sequences of Arachis duranensis and Arachis ipaensis, the diploid ancestors of cultivated peanut.</title>
        <authorList>
            <person name="Bertioli D.J."/>
            <person name="Cannon S.B."/>
            <person name="Froenicke L."/>
            <person name="Huang G."/>
            <person name="Farmer A.D."/>
            <person name="Cannon E.K."/>
            <person name="Liu X."/>
            <person name="Gao D."/>
            <person name="Clevenger J."/>
            <person name="Dash S."/>
            <person name="Ren L."/>
            <person name="Moretzsohn M.C."/>
            <person name="Shirasawa K."/>
            <person name="Huang W."/>
            <person name="Vidigal B."/>
            <person name="Abernathy B."/>
            <person name="Chu Y."/>
            <person name="Niederhuth C.E."/>
            <person name="Umale P."/>
            <person name="Araujo A.C."/>
            <person name="Kozik A."/>
            <person name="Kim K.D."/>
            <person name="Burow M.D."/>
            <person name="Varshney R.K."/>
            <person name="Wang X."/>
            <person name="Zhang X."/>
            <person name="Barkley N."/>
            <person name="Guimaraes P.M."/>
            <person name="Isobe S."/>
            <person name="Guo B."/>
            <person name="Liao B."/>
            <person name="Stalker H.T."/>
            <person name="Schmitz R.J."/>
            <person name="Scheffler B.E."/>
            <person name="Leal-Bertioli S.C."/>
            <person name="Xun X."/>
            <person name="Jackson S.A."/>
            <person name="Michelmore R."/>
            <person name="Ozias-Akins P."/>
        </authorList>
    </citation>
    <scope>NUCLEOTIDE SEQUENCE [LARGE SCALE GENOMIC DNA]</scope>
    <source>
        <strain evidence="2">cv. V14167</strain>
    </source>
</reference>
<evidence type="ECO:0000256" key="1">
    <source>
        <dbReference type="SAM" id="MobiDB-lite"/>
    </source>
</evidence>
<dbReference type="InterPro" id="IPR053134">
    <property type="entry name" value="RNA-dir_DNA_polymerase"/>
</dbReference>
<proteinExistence type="predicted"/>
<dbReference type="InterPro" id="IPR043502">
    <property type="entry name" value="DNA/RNA_pol_sf"/>
</dbReference>
<dbReference type="Gene3D" id="3.10.10.10">
    <property type="entry name" value="HIV Type 1 Reverse Transcriptase, subunit A, domain 1"/>
    <property type="match status" value="1"/>
</dbReference>
<dbReference type="InterPro" id="IPR043128">
    <property type="entry name" value="Rev_trsase/Diguanyl_cyclase"/>
</dbReference>
<dbReference type="PANTHER" id="PTHR24559">
    <property type="entry name" value="TRANSPOSON TY3-I GAG-POL POLYPROTEIN"/>
    <property type="match status" value="1"/>
</dbReference>
<sequence>MEQGASVGKPSELTEDTLPPQIAPDDKVPSHEQKMELKPLLSHLNEWVSPVQVVQKKSGITTVKNEHGKLIATTVQNSWMVCIDYRRLNQATCKDHYPLPFIDQMLNRLSGHVVSNTSISVDPAKVDVISGLAYPSSVREVHSFFGHAGFYRRFIKDFSKVALVLSRVL</sequence>
<name>A0A6P5M864_ARADU</name>
<dbReference type="Gene3D" id="3.30.70.270">
    <property type="match status" value="1"/>
</dbReference>
<accession>A0A6P5M864</accession>
<dbReference type="SUPFAM" id="SSF56672">
    <property type="entry name" value="DNA/RNA polymerases"/>
    <property type="match status" value="1"/>
</dbReference>
<keyword evidence="2" id="KW-1185">Reference proteome</keyword>
<protein>
    <submittedName>
        <fullName evidence="3">Uncharacterized protein LOC110272987</fullName>
    </submittedName>
</protein>